<dbReference type="EMBL" id="MT143761">
    <property type="protein sequence ID" value="QJB02137.1"/>
    <property type="molecule type" value="Genomic_DNA"/>
</dbReference>
<sequence length="87" mass="9712">MRKRTSSKKDERETGMIIGKLDSIHEDVSEIKISLKELNGKVQTNTLNIKTLETVYKTDSKWVAKIAAITGGIASIIVTIVGWIIRK</sequence>
<accession>A0A6M3M394</accession>
<dbReference type="AlphaFoldDB" id="A0A6M3M394"/>
<reference evidence="2" key="1">
    <citation type="submission" date="2020-03" db="EMBL/GenBank/DDBJ databases">
        <title>The deep terrestrial virosphere.</title>
        <authorList>
            <person name="Holmfeldt K."/>
            <person name="Nilsson E."/>
            <person name="Simone D."/>
            <person name="Lopez-Fernandez M."/>
            <person name="Wu X."/>
            <person name="de Brujin I."/>
            <person name="Lundin D."/>
            <person name="Andersson A."/>
            <person name="Bertilsson S."/>
            <person name="Dopson M."/>
        </authorList>
    </citation>
    <scope>NUCLEOTIDE SEQUENCE</scope>
    <source>
        <strain evidence="2">MM171B01437</strain>
    </source>
</reference>
<keyword evidence="1" id="KW-1133">Transmembrane helix</keyword>
<evidence type="ECO:0000313" key="2">
    <source>
        <dbReference type="EMBL" id="QJB02137.1"/>
    </source>
</evidence>
<gene>
    <name evidence="2" type="ORF">MM171B01437_0005</name>
</gene>
<name>A0A6M3M394_9ZZZZ</name>
<evidence type="ECO:0000256" key="1">
    <source>
        <dbReference type="SAM" id="Phobius"/>
    </source>
</evidence>
<keyword evidence="1" id="KW-0472">Membrane</keyword>
<protein>
    <submittedName>
        <fullName evidence="2">Uncharacterized protein</fullName>
    </submittedName>
</protein>
<keyword evidence="1" id="KW-0812">Transmembrane</keyword>
<feature type="transmembrane region" description="Helical" evidence="1">
    <location>
        <begin position="66"/>
        <end position="85"/>
    </location>
</feature>
<organism evidence="2">
    <name type="scientific">viral metagenome</name>
    <dbReference type="NCBI Taxonomy" id="1070528"/>
    <lineage>
        <taxon>unclassified sequences</taxon>
        <taxon>metagenomes</taxon>
        <taxon>organismal metagenomes</taxon>
    </lineage>
</organism>
<proteinExistence type="predicted"/>